<evidence type="ECO:0000313" key="3">
    <source>
        <dbReference type="EMBL" id="OQR95501.1"/>
    </source>
</evidence>
<feature type="domain" description="WW" evidence="2">
    <location>
        <begin position="178"/>
        <end position="212"/>
    </location>
</feature>
<dbReference type="CDD" id="cd00201">
    <property type="entry name" value="WW"/>
    <property type="match status" value="2"/>
</dbReference>
<reference evidence="3 4" key="1">
    <citation type="journal article" date="2014" name="Genome Biol. Evol.">
        <title>The secreted proteins of Achlya hypogyna and Thraustotheca clavata identify the ancestral oomycete secretome and reveal gene acquisitions by horizontal gene transfer.</title>
        <authorList>
            <person name="Misner I."/>
            <person name="Blouin N."/>
            <person name="Leonard G."/>
            <person name="Richards T.A."/>
            <person name="Lane C.E."/>
        </authorList>
    </citation>
    <scope>NUCLEOTIDE SEQUENCE [LARGE SCALE GENOMIC DNA]</scope>
    <source>
        <strain evidence="3 4">ATCC 34112</strain>
    </source>
</reference>
<dbReference type="InterPro" id="IPR036020">
    <property type="entry name" value="WW_dom_sf"/>
</dbReference>
<name>A0A1V9ZC59_9STRA</name>
<dbReference type="PANTHER" id="PTHR47852:SF2">
    <property type="entry name" value="WW DOMAIN-CONTAINING PROTEIN"/>
    <property type="match status" value="1"/>
</dbReference>
<organism evidence="3 4">
    <name type="scientific">Thraustotheca clavata</name>
    <dbReference type="NCBI Taxonomy" id="74557"/>
    <lineage>
        <taxon>Eukaryota</taxon>
        <taxon>Sar</taxon>
        <taxon>Stramenopiles</taxon>
        <taxon>Oomycota</taxon>
        <taxon>Saprolegniomycetes</taxon>
        <taxon>Saprolegniales</taxon>
        <taxon>Achlyaceae</taxon>
        <taxon>Thraustotheca</taxon>
    </lineage>
</organism>
<protein>
    <recommendedName>
        <fullName evidence="2">WW domain-containing protein</fullName>
    </recommendedName>
</protein>
<evidence type="ECO:0000313" key="4">
    <source>
        <dbReference type="Proteomes" id="UP000243217"/>
    </source>
</evidence>
<feature type="region of interest" description="Disordered" evidence="1">
    <location>
        <begin position="86"/>
        <end position="111"/>
    </location>
</feature>
<dbReference type="OrthoDB" id="195748at2759"/>
<dbReference type="STRING" id="74557.A0A1V9ZC59"/>
<evidence type="ECO:0000256" key="1">
    <source>
        <dbReference type="SAM" id="MobiDB-lite"/>
    </source>
</evidence>
<evidence type="ECO:0000259" key="2">
    <source>
        <dbReference type="PROSITE" id="PS50020"/>
    </source>
</evidence>
<dbReference type="Pfam" id="PF00397">
    <property type="entry name" value="WW"/>
    <property type="match status" value="2"/>
</dbReference>
<dbReference type="Gene3D" id="2.20.70.10">
    <property type="match status" value="2"/>
</dbReference>
<dbReference type="PROSITE" id="PS50020">
    <property type="entry name" value="WW_DOMAIN_2"/>
    <property type="match status" value="2"/>
</dbReference>
<proteinExistence type="predicted"/>
<dbReference type="AlphaFoldDB" id="A0A1V9ZC59"/>
<dbReference type="SMART" id="SM00456">
    <property type="entry name" value="WW"/>
    <property type="match status" value="2"/>
</dbReference>
<sequence length="266" mass="29825">MRLCCGLTLRVFISRIATWCKSKPAIMTKRSDEVAAREARAAALKHLSATGTGPSQYELGNVSHGINQGLERGDNTLQELVARRARTHPQQVGSSLSQKRPLEIPRSATAKSSSKLVKSTAIKAIGCKKVVDRGLPHGWQQTIDTASGEVYYWNELTQETSWTKPSSTENEGEKEEMKELPQGWQMVLDPTTNSVYYWNMHTHETQWERPVSFEQAIEAKSKLDQVLRGLKHDRENDDGSDSSKPKKKSKVDDDATLKAFLDDVDR</sequence>
<dbReference type="EMBL" id="JNBS01002095">
    <property type="protein sequence ID" value="OQR95501.1"/>
    <property type="molecule type" value="Genomic_DNA"/>
</dbReference>
<comment type="caution">
    <text evidence="3">The sequence shown here is derived from an EMBL/GenBank/DDBJ whole genome shotgun (WGS) entry which is preliminary data.</text>
</comment>
<dbReference type="SUPFAM" id="SSF51045">
    <property type="entry name" value="WW domain"/>
    <property type="match status" value="2"/>
</dbReference>
<feature type="domain" description="WW" evidence="2">
    <location>
        <begin position="133"/>
        <end position="167"/>
    </location>
</feature>
<dbReference type="Proteomes" id="UP000243217">
    <property type="component" value="Unassembled WGS sequence"/>
</dbReference>
<feature type="region of interest" description="Disordered" evidence="1">
    <location>
        <begin position="161"/>
        <end position="180"/>
    </location>
</feature>
<dbReference type="PANTHER" id="PTHR47852">
    <property type="entry name" value="OS06G0298400 PROTEIN"/>
    <property type="match status" value="1"/>
</dbReference>
<dbReference type="InterPro" id="IPR001202">
    <property type="entry name" value="WW_dom"/>
</dbReference>
<feature type="region of interest" description="Disordered" evidence="1">
    <location>
        <begin position="224"/>
        <end position="266"/>
    </location>
</feature>
<gene>
    <name evidence="3" type="ORF">THRCLA_07806</name>
</gene>
<keyword evidence="4" id="KW-1185">Reference proteome</keyword>
<accession>A0A1V9ZC59</accession>
<dbReference type="PROSITE" id="PS01159">
    <property type="entry name" value="WW_DOMAIN_1"/>
    <property type="match status" value="2"/>
</dbReference>
<feature type="compositionally biased region" description="Polar residues" evidence="1">
    <location>
        <begin position="88"/>
        <end position="98"/>
    </location>
</feature>